<protein>
    <recommendedName>
        <fullName evidence="9">ABC transporter domain-containing protein</fullName>
    </recommendedName>
</protein>
<dbReference type="EMBL" id="MFFF01000011">
    <property type="protein sequence ID" value="OGE99871.1"/>
    <property type="molecule type" value="Genomic_DNA"/>
</dbReference>
<dbReference type="GO" id="GO:0005886">
    <property type="term" value="C:plasma membrane"/>
    <property type="evidence" value="ECO:0007669"/>
    <property type="project" value="UniProtKB-SubCell"/>
</dbReference>
<evidence type="ECO:0000313" key="11">
    <source>
        <dbReference type="Proteomes" id="UP000177235"/>
    </source>
</evidence>
<dbReference type="CDD" id="cd03230">
    <property type="entry name" value="ABC_DR_subfamily_A"/>
    <property type="match status" value="1"/>
</dbReference>
<dbReference type="GO" id="GO:0016887">
    <property type="term" value="F:ATP hydrolysis activity"/>
    <property type="evidence" value="ECO:0007669"/>
    <property type="project" value="InterPro"/>
</dbReference>
<dbReference type="Pfam" id="PF00005">
    <property type="entry name" value="ABC_tran"/>
    <property type="match status" value="1"/>
</dbReference>
<evidence type="ECO:0000256" key="2">
    <source>
        <dbReference type="ARBA" id="ARBA00005417"/>
    </source>
</evidence>
<dbReference type="InterPro" id="IPR017871">
    <property type="entry name" value="ABC_transporter-like_CS"/>
</dbReference>
<organism evidence="10 11">
    <name type="scientific">Candidatus Doudnabacteria bacterium RIFCSPLOWO2_02_FULL_48_13</name>
    <dbReference type="NCBI Taxonomy" id="1817845"/>
    <lineage>
        <taxon>Bacteria</taxon>
        <taxon>Candidatus Doudnaibacteriota</taxon>
    </lineage>
</organism>
<dbReference type="GO" id="GO:0005524">
    <property type="term" value="F:ATP binding"/>
    <property type="evidence" value="ECO:0007669"/>
    <property type="project" value="UniProtKB-KW"/>
</dbReference>
<dbReference type="InterPro" id="IPR003439">
    <property type="entry name" value="ABC_transporter-like_ATP-bd"/>
</dbReference>
<evidence type="ECO:0000256" key="6">
    <source>
        <dbReference type="ARBA" id="ARBA00022840"/>
    </source>
</evidence>
<feature type="domain" description="ABC transporter" evidence="9">
    <location>
        <begin position="4"/>
        <end position="229"/>
    </location>
</feature>
<evidence type="ECO:0000256" key="4">
    <source>
        <dbReference type="ARBA" id="ARBA00022475"/>
    </source>
</evidence>
<evidence type="ECO:0000256" key="7">
    <source>
        <dbReference type="ARBA" id="ARBA00022967"/>
    </source>
</evidence>
<accession>A0A1F5QCE3</accession>
<evidence type="ECO:0000256" key="5">
    <source>
        <dbReference type="ARBA" id="ARBA00022741"/>
    </source>
</evidence>
<dbReference type="PANTHER" id="PTHR42711:SF5">
    <property type="entry name" value="ABC TRANSPORTER ATP-BINDING PROTEIN NATA"/>
    <property type="match status" value="1"/>
</dbReference>
<dbReference type="PANTHER" id="PTHR42711">
    <property type="entry name" value="ABC TRANSPORTER ATP-BINDING PROTEIN"/>
    <property type="match status" value="1"/>
</dbReference>
<dbReference type="FunFam" id="3.40.50.300:FF:000589">
    <property type="entry name" value="ABC transporter, ATP-binding subunit"/>
    <property type="match status" value="1"/>
</dbReference>
<sequence>MEVIQVQNLKKSYGKIQAVKGVSFRVEEGEVFGLLGPNGAGKTSTLEMLEGLRQPDSGSIKVLNVDIHKEPSAVRGKIGIALQASGYFEYLTLRELLALFGSFYKNSLPVEDLINKFDLKKVADSRFQDLSGGQRQRFVLASALIHKPKLLILDEPTIGLDPQARQKFWDILMELRAEGLTILLSTHYLEEAEIVCDRVAIMDQGKIVANDRPIKLITSLGVASRIRFMCSKPINVSELESLPGISIARRDRYTYDLETEKPEVALRELLEWEKKYSGKIFNLSVEQATLEDVFLKLTGHSLQE</sequence>
<dbReference type="InterPro" id="IPR027417">
    <property type="entry name" value="P-loop_NTPase"/>
</dbReference>
<proteinExistence type="inferred from homology"/>
<keyword evidence="4" id="KW-1003">Cell membrane</keyword>
<evidence type="ECO:0000259" key="9">
    <source>
        <dbReference type="PROSITE" id="PS50893"/>
    </source>
</evidence>
<dbReference type="InterPro" id="IPR050763">
    <property type="entry name" value="ABC_transporter_ATP-binding"/>
</dbReference>
<dbReference type="Gene3D" id="3.40.50.300">
    <property type="entry name" value="P-loop containing nucleotide triphosphate hydrolases"/>
    <property type="match status" value="1"/>
</dbReference>
<comment type="subcellular location">
    <subcellularLocation>
        <location evidence="1">Cell membrane</location>
    </subcellularLocation>
</comment>
<keyword evidence="8" id="KW-0472">Membrane</keyword>
<evidence type="ECO:0000256" key="1">
    <source>
        <dbReference type="ARBA" id="ARBA00004236"/>
    </source>
</evidence>
<keyword evidence="6" id="KW-0067">ATP-binding</keyword>
<dbReference type="SUPFAM" id="SSF52540">
    <property type="entry name" value="P-loop containing nucleoside triphosphate hydrolases"/>
    <property type="match status" value="1"/>
</dbReference>
<comment type="caution">
    <text evidence="10">The sequence shown here is derived from an EMBL/GenBank/DDBJ whole genome shotgun (WGS) entry which is preliminary data.</text>
</comment>
<keyword evidence="3" id="KW-0813">Transport</keyword>
<keyword evidence="7" id="KW-1278">Translocase</keyword>
<dbReference type="InterPro" id="IPR003593">
    <property type="entry name" value="AAA+_ATPase"/>
</dbReference>
<dbReference type="PROSITE" id="PS00211">
    <property type="entry name" value="ABC_TRANSPORTER_1"/>
    <property type="match status" value="1"/>
</dbReference>
<name>A0A1F5QCE3_9BACT</name>
<dbReference type="PROSITE" id="PS50893">
    <property type="entry name" value="ABC_TRANSPORTER_2"/>
    <property type="match status" value="1"/>
</dbReference>
<dbReference type="Proteomes" id="UP000177235">
    <property type="component" value="Unassembled WGS sequence"/>
</dbReference>
<keyword evidence="5" id="KW-0547">Nucleotide-binding</keyword>
<evidence type="ECO:0000313" key="10">
    <source>
        <dbReference type="EMBL" id="OGE99871.1"/>
    </source>
</evidence>
<dbReference type="AlphaFoldDB" id="A0A1F5QCE3"/>
<evidence type="ECO:0000256" key="8">
    <source>
        <dbReference type="ARBA" id="ARBA00023136"/>
    </source>
</evidence>
<evidence type="ECO:0000256" key="3">
    <source>
        <dbReference type="ARBA" id="ARBA00022448"/>
    </source>
</evidence>
<comment type="similarity">
    <text evidence="2">Belongs to the ABC transporter superfamily.</text>
</comment>
<dbReference type="SMART" id="SM00382">
    <property type="entry name" value="AAA"/>
    <property type="match status" value="1"/>
</dbReference>
<reference evidence="10 11" key="1">
    <citation type="journal article" date="2016" name="Nat. Commun.">
        <title>Thousands of microbial genomes shed light on interconnected biogeochemical processes in an aquifer system.</title>
        <authorList>
            <person name="Anantharaman K."/>
            <person name="Brown C.T."/>
            <person name="Hug L.A."/>
            <person name="Sharon I."/>
            <person name="Castelle C.J."/>
            <person name="Probst A.J."/>
            <person name="Thomas B.C."/>
            <person name="Singh A."/>
            <person name="Wilkins M.J."/>
            <person name="Karaoz U."/>
            <person name="Brodie E.L."/>
            <person name="Williams K.H."/>
            <person name="Hubbard S.S."/>
            <person name="Banfield J.F."/>
        </authorList>
    </citation>
    <scope>NUCLEOTIDE SEQUENCE [LARGE SCALE GENOMIC DNA]</scope>
</reference>
<gene>
    <name evidence="10" type="ORF">A3J05_03635</name>
</gene>